<dbReference type="EMBL" id="BGPR01056271">
    <property type="protein sequence ID" value="GBO32788.1"/>
    <property type="molecule type" value="Genomic_DNA"/>
</dbReference>
<evidence type="ECO:0000313" key="2">
    <source>
        <dbReference type="Proteomes" id="UP000499080"/>
    </source>
</evidence>
<reference evidence="1 2" key="1">
    <citation type="journal article" date="2019" name="Sci. Rep.">
        <title>Orb-weaving spider Araneus ventricosus genome elucidates the spidroin gene catalogue.</title>
        <authorList>
            <person name="Kono N."/>
            <person name="Nakamura H."/>
            <person name="Ohtoshi R."/>
            <person name="Moran D.A.P."/>
            <person name="Shinohara A."/>
            <person name="Yoshida Y."/>
            <person name="Fujiwara M."/>
            <person name="Mori M."/>
            <person name="Tomita M."/>
            <person name="Arakawa K."/>
        </authorList>
    </citation>
    <scope>NUCLEOTIDE SEQUENCE [LARGE SCALE GENOMIC DNA]</scope>
</reference>
<dbReference type="AlphaFoldDB" id="A0A4Y2W8D8"/>
<proteinExistence type="predicted"/>
<gene>
    <name evidence="1" type="ORF">AVEN_11730_1</name>
</gene>
<dbReference type="Proteomes" id="UP000499080">
    <property type="component" value="Unassembled WGS sequence"/>
</dbReference>
<accession>A0A4Y2W8D8</accession>
<protein>
    <submittedName>
        <fullName evidence="1">Uncharacterized protein</fullName>
    </submittedName>
</protein>
<organism evidence="1 2">
    <name type="scientific">Araneus ventricosus</name>
    <name type="common">Orbweaver spider</name>
    <name type="synonym">Epeira ventricosa</name>
    <dbReference type="NCBI Taxonomy" id="182803"/>
    <lineage>
        <taxon>Eukaryota</taxon>
        <taxon>Metazoa</taxon>
        <taxon>Ecdysozoa</taxon>
        <taxon>Arthropoda</taxon>
        <taxon>Chelicerata</taxon>
        <taxon>Arachnida</taxon>
        <taxon>Araneae</taxon>
        <taxon>Araneomorphae</taxon>
        <taxon>Entelegynae</taxon>
        <taxon>Araneoidea</taxon>
        <taxon>Araneidae</taxon>
        <taxon>Araneus</taxon>
    </lineage>
</organism>
<keyword evidence="2" id="KW-1185">Reference proteome</keyword>
<evidence type="ECO:0000313" key="1">
    <source>
        <dbReference type="EMBL" id="GBO32788.1"/>
    </source>
</evidence>
<comment type="caution">
    <text evidence="1">The sequence shown here is derived from an EMBL/GenBank/DDBJ whole genome shotgun (WGS) entry which is preliminary data.</text>
</comment>
<name>A0A4Y2W8D8_ARAVE</name>
<sequence>ARETGPWKEALGGNKPWGFIAFEIPPPIRPNVVTDLETLEQPSDYWNRTPLLCKVETQGLV</sequence>
<feature type="non-terminal residue" evidence="1">
    <location>
        <position position="1"/>
    </location>
</feature>